<evidence type="ECO:0000313" key="1">
    <source>
        <dbReference type="EMBL" id="AAS94507.1"/>
    </source>
</evidence>
<protein>
    <submittedName>
        <fullName evidence="1">Uncharacterized protein</fullName>
    </submittedName>
</protein>
<accession>Q72G38</accession>
<dbReference type="Proteomes" id="UP000002194">
    <property type="component" value="Chromosome"/>
</dbReference>
<proteinExistence type="predicted"/>
<dbReference type="EnsemblBacteria" id="AAS94507">
    <property type="protein sequence ID" value="AAS94507"/>
    <property type="gene ID" value="DVU_0023"/>
</dbReference>
<reference evidence="1 2" key="1">
    <citation type="journal article" date="2004" name="Nat. Biotechnol.">
        <title>The genome sequence of the anaerobic, sulfate-reducing bacterium Desulfovibrio vulgaris Hildenborough.</title>
        <authorList>
            <person name="Heidelberg J.F."/>
            <person name="Seshadri R."/>
            <person name="Haveman S.A."/>
            <person name="Hemme C.L."/>
            <person name="Paulsen I.T."/>
            <person name="Kolonay J.F."/>
            <person name="Eisen J.A."/>
            <person name="Ward N."/>
            <person name="Methe B."/>
            <person name="Brinkac L.M."/>
            <person name="Daugherty S.C."/>
            <person name="Deboy R.T."/>
            <person name="Dodson R.J."/>
            <person name="Durkin A.S."/>
            <person name="Madupu R."/>
            <person name="Nelson W.C."/>
            <person name="Sullivan S.A."/>
            <person name="Fouts D."/>
            <person name="Haft D.H."/>
            <person name="Selengut J."/>
            <person name="Peterson J.D."/>
            <person name="Davidsen T.M."/>
            <person name="Zafar N."/>
            <person name="Zhou L."/>
            <person name="Radune D."/>
            <person name="Dimitrov G."/>
            <person name="Hance M."/>
            <person name="Tran K."/>
            <person name="Khouri H."/>
            <person name="Gill J."/>
            <person name="Utterback T.R."/>
            <person name="Feldblyum T.V."/>
            <person name="Wall J.D."/>
            <person name="Voordouw G."/>
            <person name="Fraser C.M."/>
        </authorList>
    </citation>
    <scope>NUCLEOTIDE SEQUENCE [LARGE SCALE GENOMIC DNA]</scope>
    <source>
        <strain evidence="2">ATCC 29579 / DSM 644 / NCIMB 8303 / VKM B-1760 / Hildenborough</strain>
    </source>
</reference>
<sequence>MTVMETVGDDAYLGLLPCASFMEAVDIDAPSRCTAKGRVIPYGKEGDKGCVFNTSRSLSSRWLTR</sequence>
<dbReference type="PaxDb" id="882-DVU_0023"/>
<keyword evidence="2" id="KW-1185">Reference proteome</keyword>
<gene>
    <name evidence="1" type="ordered locus">DVU_0023</name>
</gene>
<evidence type="ECO:0000313" key="2">
    <source>
        <dbReference type="Proteomes" id="UP000002194"/>
    </source>
</evidence>
<dbReference type="AlphaFoldDB" id="Q72G38"/>
<organism evidence="1 2">
    <name type="scientific">Nitratidesulfovibrio vulgaris (strain ATCC 29579 / DSM 644 / CCUG 34227 / NCIMB 8303 / VKM B-1760 / Hildenborough)</name>
    <name type="common">Desulfovibrio vulgaris</name>
    <dbReference type="NCBI Taxonomy" id="882"/>
    <lineage>
        <taxon>Bacteria</taxon>
        <taxon>Pseudomonadati</taxon>
        <taxon>Thermodesulfobacteriota</taxon>
        <taxon>Desulfovibrionia</taxon>
        <taxon>Desulfovibrionales</taxon>
        <taxon>Desulfovibrionaceae</taxon>
        <taxon>Nitratidesulfovibrio</taxon>
    </lineage>
</organism>
<dbReference type="EMBL" id="AE017285">
    <property type="protein sequence ID" value="AAS94507.1"/>
    <property type="molecule type" value="Genomic_DNA"/>
</dbReference>
<dbReference type="HOGENOM" id="CLU_2842700_0_0_7"/>
<dbReference type="KEGG" id="dvu:DVU_0023"/>
<name>Q72G38_NITV2</name>
<dbReference type="STRING" id="882.DVU_0023"/>